<comment type="caution">
    <text evidence="1">The sequence shown here is derived from an EMBL/GenBank/DDBJ whole genome shotgun (WGS) entry which is preliminary data.</text>
</comment>
<organism evidence="1 2">
    <name type="scientific">Parachlamydia acanthamoebae</name>
    <dbReference type="NCBI Taxonomy" id="83552"/>
    <lineage>
        <taxon>Bacteria</taxon>
        <taxon>Pseudomonadati</taxon>
        <taxon>Chlamydiota</taxon>
        <taxon>Chlamydiia</taxon>
        <taxon>Parachlamydiales</taxon>
        <taxon>Parachlamydiaceae</taxon>
        <taxon>Parachlamydia</taxon>
    </lineage>
</organism>
<accession>A0A0C1EQ11</accession>
<evidence type="ECO:0000313" key="1">
    <source>
        <dbReference type="EMBL" id="KIA78324.1"/>
    </source>
</evidence>
<gene>
    <name evidence="1" type="ORF">DB43_EF00060</name>
</gene>
<dbReference type="EMBL" id="JSAM01000026">
    <property type="protein sequence ID" value="KIA78324.1"/>
    <property type="molecule type" value="Genomic_DNA"/>
</dbReference>
<evidence type="ECO:0000313" key="2">
    <source>
        <dbReference type="Proteomes" id="UP000031307"/>
    </source>
</evidence>
<protein>
    <submittedName>
        <fullName evidence="1">Uncharacterized protein</fullName>
    </submittedName>
</protein>
<dbReference type="AlphaFoldDB" id="A0A0C1EQ11"/>
<name>A0A0C1EQ11_9BACT</name>
<sequence>MVLIFLNIFEPLLHRYQKQLGSLLDWTRMIYYVSCSKMIEGCLVKFCASVFLYKQGGVLNKAIK</sequence>
<dbReference type="Proteomes" id="UP000031307">
    <property type="component" value="Unassembled WGS sequence"/>
</dbReference>
<proteinExistence type="predicted"/>
<reference evidence="1 2" key="1">
    <citation type="journal article" date="2014" name="Mol. Biol. Evol.">
        <title>Massive expansion of Ubiquitination-related gene families within the Chlamydiae.</title>
        <authorList>
            <person name="Domman D."/>
            <person name="Collingro A."/>
            <person name="Lagkouvardos I."/>
            <person name="Gehre L."/>
            <person name="Weinmaier T."/>
            <person name="Rattei T."/>
            <person name="Subtil A."/>
            <person name="Horn M."/>
        </authorList>
    </citation>
    <scope>NUCLEOTIDE SEQUENCE [LARGE SCALE GENOMIC DNA]</scope>
    <source>
        <strain evidence="1 2">OEW1</strain>
    </source>
</reference>